<accession>A0A1G9BMF1</accession>
<dbReference type="STRING" id="492660.SAMN05192566_1248"/>
<evidence type="ECO:0000313" key="1">
    <source>
        <dbReference type="EMBL" id="SDK40678.1"/>
    </source>
</evidence>
<keyword evidence="2" id="KW-1185">Reference proteome</keyword>
<dbReference type="EMBL" id="FNFX01000002">
    <property type="protein sequence ID" value="SDK40678.1"/>
    <property type="molecule type" value="Genomic_DNA"/>
</dbReference>
<dbReference type="AlphaFoldDB" id="A0A1G9BMF1"/>
<dbReference type="Proteomes" id="UP000198629">
    <property type="component" value="Unassembled WGS sequence"/>
</dbReference>
<organism evidence="1 2">
    <name type="scientific">Methylophilus rhizosphaerae</name>
    <dbReference type="NCBI Taxonomy" id="492660"/>
    <lineage>
        <taxon>Bacteria</taxon>
        <taxon>Pseudomonadati</taxon>
        <taxon>Pseudomonadota</taxon>
        <taxon>Betaproteobacteria</taxon>
        <taxon>Nitrosomonadales</taxon>
        <taxon>Methylophilaceae</taxon>
        <taxon>Methylophilus</taxon>
    </lineage>
</organism>
<dbReference type="RefSeq" id="WP_091471270.1">
    <property type="nucleotide sequence ID" value="NZ_FNFX01000002.1"/>
</dbReference>
<evidence type="ECO:0000313" key="2">
    <source>
        <dbReference type="Proteomes" id="UP000198629"/>
    </source>
</evidence>
<sequence>MNTTTLTFDERVYSVETIQKAAYRFINKLSVDFELNDKSILCRITFDGDHSELHLKKIEADFKKEILDQHLRQLISKETETVRNLILSATFLNTDLQEIE</sequence>
<dbReference type="InterPro" id="IPR023974">
    <property type="entry name" value="HxsD"/>
</dbReference>
<protein>
    <submittedName>
        <fullName evidence="1">His-Xaa-Ser system protein HxsD</fullName>
    </submittedName>
</protein>
<name>A0A1G9BMF1_9PROT</name>
<dbReference type="NCBIfam" id="TIGR03976">
    <property type="entry name" value="chp_LLNDYxLRE"/>
    <property type="match status" value="1"/>
</dbReference>
<dbReference type="OrthoDB" id="6893091at2"/>
<gene>
    <name evidence="1" type="ORF">SAMN05192566_1248</name>
</gene>
<reference evidence="2" key="1">
    <citation type="submission" date="2016-10" db="EMBL/GenBank/DDBJ databases">
        <authorList>
            <person name="Varghese N."/>
            <person name="Submissions S."/>
        </authorList>
    </citation>
    <scope>NUCLEOTIDE SEQUENCE [LARGE SCALE GENOMIC DNA]</scope>
    <source>
        <strain evidence="2">CBMB127</strain>
    </source>
</reference>
<proteinExistence type="predicted"/>